<dbReference type="AlphaFoldDB" id="A0ABD2WTS2"/>
<name>A0ABD2WTS2_9HYME</name>
<feature type="region of interest" description="Disordered" evidence="2">
    <location>
        <begin position="385"/>
        <end position="458"/>
    </location>
</feature>
<dbReference type="Pfam" id="PF15927">
    <property type="entry name" value="Casc1_N"/>
    <property type="match status" value="1"/>
</dbReference>
<evidence type="ECO:0008006" key="7">
    <source>
        <dbReference type="Google" id="ProtNLM"/>
    </source>
</evidence>
<dbReference type="PANTHER" id="PTHR20929:SF11">
    <property type="entry name" value="DYNEIN AXONEMAL INTERMEDIATE CHAIN 7"/>
    <property type="match status" value="1"/>
</dbReference>
<dbReference type="InterPro" id="IPR022110">
    <property type="entry name" value="CASC1_C"/>
</dbReference>
<feature type="domain" description="IC97/Casc1 N-terminal" evidence="4">
    <location>
        <begin position="72"/>
        <end position="283"/>
    </location>
</feature>
<comment type="similarity">
    <text evidence="1">Belongs to the DNAI7 family.</text>
</comment>
<feature type="domain" description="CASC1 C-terminal" evidence="3">
    <location>
        <begin position="592"/>
        <end position="789"/>
    </location>
</feature>
<evidence type="ECO:0000313" key="5">
    <source>
        <dbReference type="EMBL" id="KAL3395969.1"/>
    </source>
</evidence>
<sequence length="848" mass="97356">MSKSGDKAGGGGGATSSEEAEELEQENGKMMNLSECLEKIKFFASYVDAPAQTDKNKRVDDKAKIVKQLLDEIEAEASNTERKERVEHQQHQQRRVQLFKTQHRIEQREKAYQDYDNYCQAEAEWAEYLDCNGLPDARDHPQLNSYLHLWSLEDERANMASLARQCEIACYLIDKLDDLIARSRRSQRRSELQRLSTGSAKFRDNSEQVRYDDRECRVRAAAKEEHDVQVRQAFRDKLQAWIDRASYDLLSHLDANTERVDLKNARYHKRLAALVLCFWIFIKFPISMRYDKDRKAAEVDFEEVGLSIKMPLDVDCYGCAVRALCLDYDHYSDKTASYEMPTLPPRCRMDEDLLKFCANEYYRLTELRDEQRASREERLEEKRSLIQRMINPPQASHGKAERGKKKGKGGQQTNPQPTEAPTTTQSAEPLVPQQQQQEKKPQQQQPQPQQKQLASPEEIVAQTEEDIRKETRRLLFTRCKKTEINLRKYAILGGIYRIDLLRQPPQPKDLGDGCTITTLKGPKKLEYVEFWRPYKAPPPAPDHERTPEVIEAEIKALEAAMELLVLVTIKLPDSVLWFEPPLVAHWLEDERVWCTEDVHDIKYNEEKQQIQFRTGRLGLHGLAACRYVNLPFQSWELKPASHSGAVALNITGAIIQLELLVKEDLVCLNSIVGGGTTLKDITGQFMKLHELVKKMRAAGCDVFPEQDASSYLKGMVVKHPVSSRHLQACMGLLSTAYVFSWSRWNGGRGPREMVMQLKEVHGNVAKERSNVIVLVTPFRTSLVNCSEVSPEFSSEPFDENDRFYCDIYNYALHNAGIKTRLCMKNISFKLSTTVTRLLATTNVLNMSV</sequence>
<dbReference type="EMBL" id="JBJJXI010000074">
    <property type="protein sequence ID" value="KAL3395969.1"/>
    <property type="molecule type" value="Genomic_DNA"/>
</dbReference>
<feature type="compositionally biased region" description="Low complexity" evidence="2">
    <location>
        <begin position="432"/>
        <end position="452"/>
    </location>
</feature>
<feature type="region of interest" description="Disordered" evidence="2">
    <location>
        <begin position="1"/>
        <end position="29"/>
    </location>
</feature>
<comment type="caution">
    <text evidence="5">The sequence shown here is derived from an EMBL/GenBank/DDBJ whole genome shotgun (WGS) entry which is preliminary data.</text>
</comment>
<dbReference type="InterPro" id="IPR023247">
    <property type="entry name" value="IC97/Dnai7-like"/>
</dbReference>
<dbReference type="InterPro" id="IPR031826">
    <property type="entry name" value="IC97/Casc1_N"/>
</dbReference>
<evidence type="ECO:0000259" key="3">
    <source>
        <dbReference type="Pfam" id="PF12366"/>
    </source>
</evidence>
<keyword evidence="6" id="KW-1185">Reference proteome</keyword>
<evidence type="ECO:0000256" key="1">
    <source>
        <dbReference type="ARBA" id="ARBA00024332"/>
    </source>
</evidence>
<evidence type="ECO:0000256" key="2">
    <source>
        <dbReference type="SAM" id="MobiDB-lite"/>
    </source>
</evidence>
<organism evidence="5 6">
    <name type="scientific">Trichogramma kaykai</name>
    <dbReference type="NCBI Taxonomy" id="54128"/>
    <lineage>
        <taxon>Eukaryota</taxon>
        <taxon>Metazoa</taxon>
        <taxon>Ecdysozoa</taxon>
        <taxon>Arthropoda</taxon>
        <taxon>Hexapoda</taxon>
        <taxon>Insecta</taxon>
        <taxon>Pterygota</taxon>
        <taxon>Neoptera</taxon>
        <taxon>Endopterygota</taxon>
        <taxon>Hymenoptera</taxon>
        <taxon>Apocrita</taxon>
        <taxon>Proctotrupomorpha</taxon>
        <taxon>Chalcidoidea</taxon>
        <taxon>Trichogrammatidae</taxon>
        <taxon>Trichogramma</taxon>
    </lineage>
</organism>
<evidence type="ECO:0000259" key="4">
    <source>
        <dbReference type="Pfam" id="PF15927"/>
    </source>
</evidence>
<dbReference type="PANTHER" id="PTHR20929">
    <property type="entry name" value="LUNG ADENOMA SUSCEPTIBILITY 1-RELATED"/>
    <property type="match status" value="1"/>
</dbReference>
<evidence type="ECO:0000313" key="6">
    <source>
        <dbReference type="Proteomes" id="UP001627154"/>
    </source>
</evidence>
<dbReference type="Proteomes" id="UP001627154">
    <property type="component" value="Unassembled WGS sequence"/>
</dbReference>
<dbReference type="Pfam" id="PF12366">
    <property type="entry name" value="Casc1_C"/>
    <property type="match status" value="1"/>
</dbReference>
<reference evidence="5 6" key="1">
    <citation type="journal article" date="2024" name="bioRxiv">
        <title>A reference genome for Trichogramma kaykai: A tiny desert-dwelling parasitoid wasp with competing sex-ratio distorters.</title>
        <authorList>
            <person name="Culotta J."/>
            <person name="Lindsey A.R."/>
        </authorList>
    </citation>
    <scope>NUCLEOTIDE SEQUENCE [LARGE SCALE GENOMIC DNA]</scope>
    <source>
        <strain evidence="5 6">KSX58</strain>
    </source>
</reference>
<accession>A0ABD2WTS2</accession>
<proteinExistence type="inferred from homology"/>
<gene>
    <name evidence="5" type="ORF">TKK_009849</name>
</gene>
<feature type="compositionally biased region" description="Polar residues" evidence="2">
    <location>
        <begin position="411"/>
        <end position="427"/>
    </location>
</feature>
<protein>
    <recommendedName>
        <fullName evidence="7">IC97/Casc1 N-terminal domain-containing protein</fullName>
    </recommendedName>
</protein>